<dbReference type="STRING" id="448385.sce3573"/>
<feature type="compositionally biased region" description="Gly residues" evidence="1">
    <location>
        <begin position="404"/>
        <end position="424"/>
    </location>
</feature>
<dbReference type="Proteomes" id="UP000002139">
    <property type="component" value="Chromosome"/>
</dbReference>
<dbReference type="BioCyc" id="SCEL448385:SCE_RS18285-MONOMER"/>
<evidence type="ECO:0000313" key="3">
    <source>
        <dbReference type="Proteomes" id="UP000002139"/>
    </source>
</evidence>
<protein>
    <submittedName>
        <fullName evidence="2">PGRS family protein</fullName>
    </submittedName>
</protein>
<dbReference type="HOGENOM" id="CLU_036811_0_0_7"/>
<evidence type="ECO:0000256" key="1">
    <source>
        <dbReference type="SAM" id="MobiDB-lite"/>
    </source>
</evidence>
<name>A9GS57_SORC5</name>
<evidence type="ECO:0000313" key="2">
    <source>
        <dbReference type="EMBL" id="CAN93733.1"/>
    </source>
</evidence>
<organism evidence="2 3">
    <name type="scientific">Sorangium cellulosum (strain So ce56)</name>
    <name type="common">Polyangium cellulosum (strain So ce56)</name>
    <dbReference type="NCBI Taxonomy" id="448385"/>
    <lineage>
        <taxon>Bacteria</taxon>
        <taxon>Pseudomonadati</taxon>
        <taxon>Myxococcota</taxon>
        <taxon>Polyangia</taxon>
        <taxon>Polyangiales</taxon>
        <taxon>Polyangiaceae</taxon>
        <taxon>Sorangium</taxon>
    </lineage>
</organism>
<sequence length="513" mass="50053">MRIRFKVDAWVVGFIPVAMALSGCFEQPDNIVGIRDLEDELSDETCTPSKHETVPSKCGVWVSSTLGDDGNAGIQRAPVRTISEALELSPDKGRRIYVCAQTFDEAVIVPGGHRLFGGLDCDDGWRWIGDKKKTTLTAPEGETPLSFDNGEGAAVIEDLHVIARSIPVTHTELAGRSAIAANSSGVPVHFRRCILEAGDGAPGASGGAFVDGAAGKGMTGNFGNAACSATTVAGGLPVNNTCGTPDDRSDDSRGGTGGTGGLESGGDGSSGVPSDVMNGGKGETSTQRCTAGQEGADGVDGSPGAGATGFGDLFLNGYTGPLAGDGTPGKRGQGGGGGGGAKGGTGAQMCPFEASAAGAGGGAGGSGGCGGLGGRGGGAGGVSIALFVGSASIDLNDVVLKTGRGGHGGDGGEGQPGGEGGDYGAAGTRGEATGLNAACPGGRGGRGGQGGRGGGGLGGHSIAIAYAVIEPSLTNTTIELGEAGIGGRGASRTHDGADGVAAEIYDIEQRFRQ</sequence>
<dbReference type="EMBL" id="AM746676">
    <property type="protein sequence ID" value="CAN93733.1"/>
    <property type="molecule type" value="Genomic_DNA"/>
</dbReference>
<dbReference type="AlphaFoldDB" id="A9GS57"/>
<dbReference type="PRINTS" id="PR01228">
    <property type="entry name" value="EGGSHELL"/>
</dbReference>
<feature type="compositionally biased region" description="Gly residues" evidence="1">
    <location>
        <begin position="326"/>
        <end position="344"/>
    </location>
</feature>
<gene>
    <name evidence="2" type="ordered locus">sce3573</name>
</gene>
<feature type="region of interest" description="Disordered" evidence="1">
    <location>
        <begin position="321"/>
        <end position="344"/>
    </location>
</feature>
<keyword evidence="3" id="KW-1185">Reference proteome</keyword>
<feature type="compositionally biased region" description="Gly residues" evidence="1">
    <location>
        <begin position="254"/>
        <end position="269"/>
    </location>
</feature>
<dbReference type="RefSeq" id="WP_012236203.1">
    <property type="nucleotide sequence ID" value="NC_010162.1"/>
</dbReference>
<feature type="region of interest" description="Disordered" evidence="1">
    <location>
        <begin position="236"/>
        <end position="305"/>
    </location>
</feature>
<feature type="region of interest" description="Disordered" evidence="1">
    <location>
        <begin position="404"/>
        <end position="426"/>
    </location>
</feature>
<proteinExistence type="predicted"/>
<dbReference type="KEGG" id="scl:sce3573"/>
<dbReference type="PROSITE" id="PS51257">
    <property type="entry name" value="PROKAR_LIPOPROTEIN"/>
    <property type="match status" value="1"/>
</dbReference>
<reference evidence="2 3" key="1">
    <citation type="journal article" date="2007" name="Nat. Biotechnol.">
        <title>Complete genome sequence of the myxobacterium Sorangium cellulosum.</title>
        <authorList>
            <person name="Schneiker S."/>
            <person name="Perlova O."/>
            <person name="Kaiser O."/>
            <person name="Gerth K."/>
            <person name="Alici A."/>
            <person name="Altmeyer M.O."/>
            <person name="Bartels D."/>
            <person name="Bekel T."/>
            <person name="Beyer S."/>
            <person name="Bode E."/>
            <person name="Bode H.B."/>
            <person name="Bolten C.J."/>
            <person name="Choudhuri J.V."/>
            <person name="Doss S."/>
            <person name="Elnakady Y.A."/>
            <person name="Frank B."/>
            <person name="Gaigalat L."/>
            <person name="Goesmann A."/>
            <person name="Groeger C."/>
            <person name="Gross F."/>
            <person name="Jelsbak L."/>
            <person name="Jelsbak L."/>
            <person name="Kalinowski J."/>
            <person name="Kegler C."/>
            <person name="Knauber T."/>
            <person name="Konietzny S."/>
            <person name="Kopp M."/>
            <person name="Krause L."/>
            <person name="Krug D."/>
            <person name="Linke B."/>
            <person name="Mahmud T."/>
            <person name="Martinez-Arias R."/>
            <person name="McHardy A.C."/>
            <person name="Merai M."/>
            <person name="Meyer F."/>
            <person name="Mormann S."/>
            <person name="Munoz-Dorado J."/>
            <person name="Perez J."/>
            <person name="Pradella S."/>
            <person name="Rachid S."/>
            <person name="Raddatz G."/>
            <person name="Rosenau F."/>
            <person name="Rueckert C."/>
            <person name="Sasse F."/>
            <person name="Scharfe M."/>
            <person name="Schuster S.C."/>
            <person name="Suen G."/>
            <person name="Treuner-Lange A."/>
            <person name="Velicer G.J."/>
            <person name="Vorholter F.-J."/>
            <person name="Weissman K.J."/>
            <person name="Welch R.D."/>
            <person name="Wenzel S.C."/>
            <person name="Whitworth D.E."/>
            <person name="Wilhelm S."/>
            <person name="Wittmann C."/>
            <person name="Bloecker H."/>
            <person name="Puehler A."/>
            <person name="Mueller R."/>
        </authorList>
    </citation>
    <scope>NUCLEOTIDE SEQUENCE [LARGE SCALE GENOMIC DNA]</scope>
    <source>
        <strain evidence="3">So ce56</strain>
    </source>
</reference>
<accession>A9GS57</accession>